<dbReference type="EMBL" id="JBEXPZ010000041">
    <property type="protein sequence ID" value="MET9848536.1"/>
    <property type="molecule type" value="Genomic_DNA"/>
</dbReference>
<name>A0ABV2V3Y9_9ACTN</name>
<organism evidence="3 4">
    <name type="scientific">Streptomyces ossamyceticus</name>
    <dbReference type="NCBI Taxonomy" id="249581"/>
    <lineage>
        <taxon>Bacteria</taxon>
        <taxon>Bacillati</taxon>
        <taxon>Actinomycetota</taxon>
        <taxon>Actinomycetes</taxon>
        <taxon>Kitasatosporales</taxon>
        <taxon>Streptomycetaceae</taxon>
        <taxon>Streptomyces</taxon>
    </lineage>
</organism>
<gene>
    <name evidence="3" type="ORF">ABZZ21_29140</name>
</gene>
<keyword evidence="4" id="KW-1185">Reference proteome</keyword>
<feature type="domain" description="iHD-CE" evidence="1">
    <location>
        <begin position="53"/>
        <end position="415"/>
    </location>
</feature>
<comment type="caution">
    <text evidence="3">The sequence shown here is derived from an EMBL/GenBank/DDBJ whole genome shotgun (WGS) entry which is preliminary data.</text>
</comment>
<evidence type="ECO:0000313" key="4">
    <source>
        <dbReference type="Proteomes" id="UP001550210"/>
    </source>
</evidence>
<dbReference type="InterPro" id="IPR036890">
    <property type="entry name" value="HATPase_C_sf"/>
</dbReference>
<sequence length="1358" mass="148177">MTDPGGANNSINDTTVHGTAFQARDVDQVVINHYATPAPASTDGPTDTLLPGWAREVAESPLWQRLPPTRDPAPFRAAARDIAAALAALHDDTEWEATGDPWWDRSFPTRFHGQLSQLLCAEDAPEADFHPAEILLLTLAPYLSQTLWVRTAADRVGVGPADLRLTGAGGDRGDFERYFDRGHERLVRRARLELPERRGAESDIGWWLFHQWVDHGLRGTQDHWTAYTDLTARLPLGDTALGALFHRRRTGQLLYGLRLSLGEMCRQERLDRLEAVASVTGGVGGIGGRGGMGVGVPQQVRVRRLAVLLAVARARALDIPALPDDLVENLGIPYPVGLADLRQTVEQAAWHTDNGRMVLQAADCHHEAVVEALRRHVGQVDLLLYDIRRAAGADDTLAPLLRLPQRASAEGVEAALGDDDRPKFESYGKFQVDPRRVQELLMGDQLYRSPGLAIRELYQNALDACRYRRARTRFLATRPGGRARDDWEGRIRFEQGVGPDGRPYLLCEDNGIGMGESELSRVFARAGTRFTDLTDVRNERAHWERAGIEMHPVSRFGIGVLSYFMIADEIEVITRRLGEDGATSEPCFKVAIHGPHHLFRIEGSAERLEPGTTVRLYLRERAPSCVTELIALLGVAEFETTAEHGMRSVRWAPGEYALRSGDRAAALNAGGVRVPGPTGGGGVPEVLWCESGGGVLVDGILAHPKHVRGVLAGEPAGDGDDVLLRGAVVNLTGTRVPKLSVDRLQILSDISGDVEELLRAAVDELTSSPTGLLSYPWLCSVAKTHPKAADIIAEAAMAADLEFTLGGGRVFRPAQVGCLPLDDGILARVDESYGDLWFDDIYPTVRVTDEVLLWRLLAHGAANQLVDLVPELEAAGPLLPARPSDGVLLAMSERDLARPGCVLRAAETMGVTPRAAVARAVELGIGKLDPGRYPDGEPDPVEVDLLRNGPRDTHHMPFDEAVVWLSAAKPVPLRHFLYAYVDLGLSVTETADRMRSYGFDVSLAETLPDRPDRTDLVLSSQDGEGEGQWFRGDREVPPGHVLWSAERTGLPVAEVCRRLRNHALDVTDPPERQSPEDLRLLSRNHDGRPPWLTAGAVVPFKSVQDAAEQCGMAVADVAAVLTAYGLRPGSHLPVQPTDQDRRLFGSQVYEQAGHGGSGRGVYAWHRVWVRAADLGLSQAAAADRLRALGVPCPLVLPEAPTEFDHALLDKDLFLWQTLRANDSEVPLPLLLITAYELSRPVLEIGARLESYGLRVPDLSTYRTRDRADLWDDIALLSRDLSGPELGAAAAFRPSPLQWLTPGTQVPLRHLCAASTKLGIPLPDVAVRLRGLGIDVPDIADTVRAAMAKLPRPQEQNPA</sequence>
<dbReference type="Proteomes" id="UP001550210">
    <property type="component" value="Unassembled WGS sequence"/>
</dbReference>
<evidence type="ECO:0000313" key="3">
    <source>
        <dbReference type="EMBL" id="MET9848536.1"/>
    </source>
</evidence>
<evidence type="ECO:0000259" key="1">
    <source>
        <dbReference type="Pfam" id="PF24401"/>
    </source>
</evidence>
<dbReference type="Pfam" id="PF24401">
    <property type="entry name" value="iHD-CE"/>
    <property type="match status" value="1"/>
</dbReference>
<proteinExistence type="predicted"/>
<evidence type="ECO:0008006" key="5">
    <source>
        <dbReference type="Google" id="ProtNLM"/>
    </source>
</evidence>
<dbReference type="Gene3D" id="3.30.565.10">
    <property type="entry name" value="Histidine kinase-like ATPase, C-terminal domain"/>
    <property type="match status" value="1"/>
</dbReference>
<feature type="domain" description="wHTH-Hsp90 Na associated" evidence="2">
    <location>
        <begin position="1074"/>
        <end position="1126"/>
    </location>
</feature>
<dbReference type="InterPro" id="IPR020575">
    <property type="entry name" value="Hsp90_N"/>
</dbReference>
<feature type="domain" description="wHTH-Hsp90 Na associated" evidence="2">
    <location>
        <begin position="937"/>
        <end position="999"/>
    </location>
</feature>
<evidence type="ECO:0000259" key="2">
    <source>
        <dbReference type="Pfam" id="PF24410"/>
    </source>
</evidence>
<accession>A0ABV2V3Y9</accession>
<dbReference type="Pfam" id="PF24410">
    <property type="entry name" value="wHTH-HSP90_Na-assoc"/>
    <property type="match status" value="4"/>
</dbReference>
<protein>
    <recommendedName>
        <fullName evidence="5">Histidine kinase/DNA gyrase B/HSP90-like ATPase</fullName>
    </recommendedName>
</protein>
<dbReference type="SUPFAM" id="SSF55874">
    <property type="entry name" value="ATPase domain of HSP90 chaperone/DNA topoisomerase II/histidine kinase"/>
    <property type="match status" value="1"/>
</dbReference>
<dbReference type="InterPro" id="IPR056506">
    <property type="entry name" value="iHD-CE"/>
</dbReference>
<feature type="domain" description="wHTH-Hsp90 Na associated" evidence="2">
    <location>
        <begin position="1269"/>
        <end position="1332"/>
    </location>
</feature>
<dbReference type="RefSeq" id="WP_355400506.1">
    <property type="nucleotide sequence ID" value="NZ_JBEXPZ010000041.1"/>
</dbReference>
<feature type="domain" description="wHTH-Hsp90 Na associated" evidence="2">
    <location>
        <begin position="1010"/>
        <end position="1060"/>
    </location>
</feature>
<reference evidence="3 4" key="1">
    <citation type="submission" date="2024-06" db="EMBL/GenBank/DDBJ databases">
        <title>The Natural Products Discovery Center: Release of the First 8490 Sequenced Strains for Exploring Actinobacteria Biosynthetic Diversity.</title>
        <authorList>
            <person name="Kalkreuter E."/>
            <person name="Kautsar S.A."/>
            <person name="Yang D."/>
            <person name="Bader C.D."/>
            <person name="Teijaro C.N."/>
            <person name="Fluegel L."/>
            <person name="Davis C.M."/>
            <person name="Simpson J.R."/>
            <person name="Lauterbach L."/>
            <person name="Steele A.D."/>
            <person name="Gui C."/>
            <person name="Meng S."/>
            <person name="Li G."/>
            <person name="Viehrig K."/>
            <person name="Ye F."/>
            <person name="Su P."/>
            <person name="Kiefer A.F."/>
            <person name="Nichols A."/>
            <person name="Cepeda A.J."/>
            <person name="Yan W."/>
            <person name="Fan B."/>
            <person name="Jiang Y."/>
            <person name="Adhikari A."/>
            <person name="Zheng C.-J."/>
            <person name="Schuster L."/>
            <person name="Cowan T.M."/>
            <person name="Smanski M.J."/>
            <person name="Chevrette M.G."/>
            <person name="De Carvalho L.P.S."/>
            <person name="Shen B."/>
        </authorList>
    </citation>
    <scope>NUCLEOTIDE SEQUENCE [LARGE SCALE GENOMIC DNA]</scope>
    <source>
        <strain evidence="3 4">NPDC006434</strain>
    </source>
</reference>
<dbReference type="InterPro" id="IPR056507">
    <property type="entry name" value="wHTH-HSP90_Na-assoc"/>
</dbReference>
<dbReference type="PRINTS" id="PR00775">
    <property type="entry name" value="HEATSHOCK90"/>
</dbReference>